<dbReference type="EMBL" id="GBRH01277382">
    <property type="protein sequence ID" value="JAD20513.1"/>
    <property type="molecule type" value="Transcribed_RNA"/>
</dbReference>
<name>A0A0A8Y692_ARUDO</name>
<sequence>MVTLLFFSATFISWS</sequence>
<proteinExistence type="predicted"/>
<protein>
    <submittedName>
        <fullName evidence="1">Uncharacterized protein</fullName>
    </submittedName>
</protein>
<accession>A0A0A8Y692</accession>
<evidence type="ECO:0000313" key="1">
    <source>
        <dbReference type="EMBL" id="JAD20513.1"/>
    </source>
</evidence>
<organism evidence="1">
    <name type="scientific">Arundo donax</name>
    <name type="common">Giant reed</name>
    <name type="synonym">Donax arundinaceus</name>
    <dbReference type="NCBI Taxonomy" id="35708"/>
    <lineage>
        <taxon>Eukaryota</taxon>
        <taxon>Viridiplantae</taxon>
        <taxon>Streptophyta</taxon>
        <taxon>Embryophyta</taxon>
        <taxon>Tracheophyta</taxon>
        <taxon>Spermatophyta</taxon>
        <taxon>Magnoliopsida</taxon>
        <taxon>Liliopsida</taxon>
        <taxon>Poales</taxon>
        <taxon>Poaceae</taxon>
        <taxon>PACMAD clade</taxon>
        <taxon>Arundinoideae</taxon>
        <taxon>Arundineae</taxon>
        <taxon>Arundo</taxon>
    </lineage>
</organism>
<reference evidence="1" key="2">
    <citation type="journal article" date="2015" name="Data Brief">
        <title>Shoot transcriptome of the giant reed, Arundo donax.</title>
        <authorList>
            <person name="Barrero R.A."/>
            <person name="Guerrero F.D."/>
            <person name="Moolhuijzen P."/>
            <person name="Goolsby J.A."/>
            <person name="Tidwell J."/>
            <person name="Bellgard S.E."/>
            <person name="Bellgard M.I."/>
        </authorList>
    </citation>
    <scope>NUCLEOTIDE SEQUENCE</scope>
    <source>
        <tissue evidence="1">Shoot tissue taken approximately 20 cm above the soil surface</tissue>
    </source>
</reference>
<reference evidence="1" key="1">
    <citation type="submission" date="2014-09" db="EMBL/GenBank/DDBJ databases">
        <authorList>
            <person name="Magalhaes I.L.F."/>
            <person name="Oliveira U."/>
            <person name="Santos F.R."/>
            <person name="Vidigal T.H.D.A."/>
            <person name="Brescovit A.D."/>
            <person name="Santos A.J."/>
        </authorList>
    </citation>
    <scope>NUCLEOTIDE SEQUENCE</scope>
    <source>
        <tissue evidence="1">Shoot tissue taken approximately 20 cm above the soil surface</tissue>
    </source>
</reference>